<keyword evidence="1" id="KW-0472">Membrane</keyword>
<dbReference type="InterPro" id="IPR043968">
    <property type="entry name" value="SGNH"/>
</dbReference>
<feature type="transmembrane region" description="Helical" evidence="1">
    <location>
        <begin position="193"/>
        <end position="216"/>
    </location>
</feature>
<feature type="transmembrane region" description="Helical" evidence="1">
    <location>
        <begin position="352"/>
        <end position="369"/>
    </location>
</feature>
<gene>
    <name evidence="4" type="ORF">EV695_3187</name>
</gene>
<sequence length="673" mass="76251">MPSTSLSYRPEIDGLRAFAVIPVILFHFGLDWIPGGYIGVDVFFVISGFLITSILLKDYDQGVFSFSDFWLRRIRRILPVLVVIVLVTLIASQFLLYAPDIYYLGKQGIASLLSFANISQWLTAGNYWGYAAENSPLLHTWSLSVEEQFYLIFPLFIFIALKYFRNWLAPLVLVLCVLSALLFIYGTKNHPDATFYLLPTRAWELGVGAFLAIAVYKYPAFFQRKKSSTLQVLSLVGLCVVALSYFFIDGHDGISPLLILPVIGAGLIIVFASGSHTLVNKVLSIPAVVYVGKISYSLYLWHWPILVLSKNLSLKTQTEYSIYLLFGLMMVLSVISYHLIEKPTRKNKKTVPVVLTVLVLGVIYSYTLTHSDYAEDISMYSQTQWDGELYNSSPSKEILDTTKRKMQGIKVSDNKGRNWQAYKEGGVVKHYGKDSPEIVVLGDSHALMWASTLDQIAKQLNKTIDFYAADGTPTFFKIPVTLGDRTIFFTAEEKRDYDEARLKYLKKWKPETVIITQSWSNLESVESTHDLIKFLGEIGAKVFLIEQPPELFYGDKNATQFLSHYGMKPREGEKQYVPFVNSALYQYGRKSVRDIVDACNYCELIEIADIYMKGDQGWVLDGSDVLYIDEDHLSSAGSSKAQQRIMKALDTRISTRISSQINTHQNNTKAEYH</sequence>
<keyword evidence="1" id="KW-1133">Transmembrane helix</keyword>
<protein>
    <submittedName>
        <fullName evidence="4">Peptidoglycan/LPS O-acetylase OafA/YrhL</fullName>
    </submittedName>
</protein>
<keyword evidence="1" id="KW-0812">Transmembrane</keyword>
<dbReference type="GO" id="GO:0009103">
    <property type="term" value="P:lipopolysaccharide biosynthetic process"/>
    <property type="evidence" value="ECO:0007669"/>
    <property type="project" value="TreeGrafter"/>
</dbReference>
<evidence type="ECO:0000313" key="4">
    <source>
        <dbReference type="EMBL" id="TCJ85220.1"/>
    </source>
</evidence>
<evidence type="ECO:0000256" key="1">
    <source>
        <dbReference type="SAM" id="Phobius"/>
    </source>
</evidence>
<dbReference type="GO" id="GO:0016747">
    <property type="term" value="F:acyltransferase activity, transferring groups other than amino-acyl groups"/>
    <property type="evidence" value="ECO:0007669"/>
    <property type="project" value="InterPro"/>
</dbReference>
<feature type="transmembrane region" description="Helical" evidence="1">
    <location>
        <begin position="36"/>
        <end position="56"/>
    </location>
</feature>
<dbReference type="PANTHER" id="PTHR23028:SF53">
    <property type="entry name" value="ACYL_TRANSF_3 DOMAIN-CONTAINING PROTEIN"/>
    <property type="match status" value="1"/>
</dbReference>
<dbReference type="Pfam" id="PF01757">
    <property type="entry name" value="Acyl_transf_3"/>
    <property type="match status" value="1"/>
</dbReference>
<feature type="transmembrane region" description="Helical" evidence="1">
    <location>
        <begin position="254"/>
        <end position="275"/>
    </location>
</feature>
<dbReference type="GO" id="GO:0016020">
    <property type="term" value="C:membrane"/>
    <property type="evidence" value="ECO:0007669"/>
    <property type="project" value="TreeGrafter"/>
</dbReference>
<dbReference type="RefSeq" id="WP_131906921.1">
    <property type="nucleotide sequence ID" value="NZ_BAAAFU010000001.1"/>
</dbReference>
<feature type="domain" description="Acyltransferase 3" evidence="2">
    <location>
        <begin position="10"/>
        <end position="335"/>
    </location>
</feature>
<evidence type="ECO:0000259" key="2">
    <source>
        <dbReference type="Pfam" id="PF01757"/>
    </source>
</evidence>
<feature type="transmembrane region" description="Helical" evidence="1">
    <location>
        <begin position="171"/>
        <end position="187"/>
    </location>
</feature>
<keyword evidence="5" id="KW-1185">Reference proteome</keyword>
<feature type="transmembrane region" description="Helical" evidence="1">
    <location>
        <begin position="148"/>
        <end position="164"/>
    </location>
</feature>
<feature type="transmembrane region" description="Helical" evidence="1">
    <location>
        <begin position="228"/>
        <end position="248"/>
    </location>
</feature>
<dbReference type="Pfam" id="PF19040">
    <property type="entry name" value="SGNH"/>
    <property type="match status" value="1"/>
</dbReference>
<dbReference type="EMBL" id="SMFQ01000004">
    <property type="protein sequence ID" value="TCJ85220.1"/>
    <property type="molecule type" value="Genomic_DNA"/>
</dbReference>
<feature type="domain" description="SGNH" evidence="3">
    <location>
        <begin position="429"/>
        <end position="645"/>
    </location>
</feature>
<feature type="transmembrane region" description="Helical" evidence="1">
    <location>
        <begin position="77"/>
        <end position="98"/>
    </location>
</feature>
<dbReference type="OrthoDB" id="9767863at2"/>
<dbReference type="Proteomes" id="UP000294887">
    <property type="component" value="Unassembled WGS sequence"/>
</dbReference>
<dbReference type="PANTHER" id="PTHR23028">
    <property type="entry name" value="ACETYLTRANSFERASE"/>
    <property type="match status" value="1"/>
</dbReference>
<feature type="transmembrane region" description="Helical" evidence="1">
    <location>
        <begin position="282"/>
        <end position="301"/>
    </location>
</feature>
<comment type="caution">
    <text evidence="4">The sequence shown here is derived from an EMBL/GenBank/DDBJ whole genome shotgun (WGS) entry which is preliminary data.</text>
</comment>
<dbReference type="InterPro" id="IPR050879">
    <property type="entry name" value="Acyltransferase_3"/>
</dbReference>
<dbReference type="AlphaFoldDB" id="A0A4R1EWR4"/>
<evidence type="ECO:0000259" key="3">
    <source>
        <dbReference type="Pfam" id="PF19040"/>
    </source>
</evidence>
<dbReference type="InterPro" id="IPR002656">
    <property type="entry name" value="Acyl_transf_3_dom"/>
</dbReference>
<proteinExistence type="predicted"/>
<evidence type="ECO:0000313" key="5">
    <source>
        <dbReference type="Proteomes" id="UP000294887"/>
    </source>
</evidence>
<reference evidence="4 5" key="1">
    <citation type="submission" date="2019-03" db="EMBL/GenBank/DDBJ databases">
        <title>Genomic Encyclopedia of Type Strains, Phase IV (KMG-IV): sequencing the most valuable type-strain genomes for metagenomic binning, comparative biology and taxonomic classification.</title>
        <authorList>
            <person name="Goeker M."/>
        </authorList>
    </citation>
    <scope>NUCLEOTIDE SEQUENCE [LARGE SCALE GENOMIC DNA]</scope>
    <source>
        <strain evidence="4 5">DSM 24830</strain>
    </source>
</reference>
<feature type="transmembrane region" description="Helical" evidence="1">
    <location>
        <begin position="321"/>
        <end position="340"/>
    </location>
</feature>
<name>A0A4R1EWR4_9GAMM</name>
<organism evidence="4 5">
    <name type="scientific">Cocleimonas flava</name>
    <dbReference type="NCBI Taxonomy" id="634765"/>
    <lineage>
        <taxon>Bacteria</taxon>
        <taxon>Pseudomonadati</taxon>
        <taxon>Pseudomonadota</taxon>
        <taxon>Gammaproteobacteria</taxon>
        <taxon>Thiotrichales</taxon>
        <taxon>Thiotrichaceae</taxon>
        <taxon>Cocleimonas</taxon>
    </lineage>
</organism>
<accession>A0A4R1EWR4</accession>